<feature type="compositionally biased region" description="Basic residues" evidence="1">
    <location>
        <begin position="78"/>
        <end position="94"/>
    </location>
</feature>
<dbReference type="PANTHER" id="PTHR43252:SF2">
    <property type="entry name" value="TRANSCRIPTION REGULATOR, PADR-LIKE FAMILY"/>
    <property type="match status" value="1"/>
</dbReference>
<dbReference type="PATRIC" id="fig|477641.3.peg.184"/>
<dbReference type="PANTHER" id="PTHR43252">
    <property type="entry name" value="TRANSCRIPTIONAL REGULATOR YQJI"/>
    <property type="match status" value="1"/>
</dbReference>
<gene>
    <name evidence="3" type="ordered locus">MODMU_0196</name>
</gene>
<dbReference type="OrthoDB" id="1683430at2"/>
<dbReference type="InterPro" id="IPR036390">
    <property type="entry name" value="WH_DNA-bd_sf"/>
</dbReference>
<dbReference type="KEGG" id="mmar:MODMU_0196"/>
<dbReference type="eggNOG" id="COG1695">
    <property type="taxonomic scope" value="Bacteria"/>
</dbReference>
<dbReference type="AlphaFoldDB" id="I4EQJ6"/>
<feature type="domain" description="Transcription regulator PadR N-terminal" evidence="2">
    <location>
        <begin position="103"/>
        <end position="171"/>
    </location>
</feature>
<keyword evidence="4" id="KW-1185">Reference proteome</keyword>
<evidence type="ECO:0000259" key="2">
    <source>
        <dbReference type="Pfam" id="PF03551"/>
    </source>
</evidence>
<dbReference type="InterPro" id="IPR011991">
    <property type="entry name" value="ArsR-like_HTH"/>
</dbReference>
<dbReference type="OMA" id="MGFHRRM"/>
<evidence type="ECO:0000313" key="4">
    <source>
        <dbReference type="Proteomes" id="UP000006461"/>
    </source>
</evidence>
<feature type="compositionally biased region" description="Basic and acidic residues" evidence="1">
    <location>
        <begin position="32"/>
        <end position="48"/>
    </location>
</feature>
<evidence type="ECO:0000256" key="1">
    <source>
        <dbReference type="SAM" id="MobiDB-lite"/>
    </source>
</evidence>
<dbReference type="Gene3D" id="1.10.10.10">
    <property type="entry name" value="Winged helix-like DNA-binding domain superfamily/Winged helix DNA-binding domain"/>
    <property type="match status" value="1"/>
</dbReference>
<proteinExistence type="predicted"/>
<dbReference type="STRING" id="477641.MODMU_0196"/>
<dbReference type="InterPro" id="IPR005149">
    <property type="entry name" value="Tscrpt_reg_PadR_N"/>
</dbReference>
<name>I4EQJ6_MODI5</name>
<dbReference type="Proteomes" id="UP000006461">
    <property type="component" value="Chromosome"/>
</dbReference>
<dbReference type="Pfam" id="PF03551">
    <property type="entry name" value="PadR"/>
    <property type="match status" value="1"/>
</dbReference>
<sequence>MKPTTPWSRHSRHHHVPTPGADAGDHRHHPHDHPGRERFDSARADGGGRRHHPPFGGGPFAGGPFGGPGGPFGEGPRGHRGGPRGGRGGRHGRAGRGDVRSAVLLLLADEPMHGYQLMQAVAERTGGAWRPSPGAVYPTIAQLEDEGLVTVVVDGGRKLVTLTEAGREHLAGLGDVDPFAAFAGDADSPDLRALLGELMGAAHQLGRVGDPAQLAAAGRVLTDARRALYLILAGQADPSPTRETDDDPSA</sequence>
<feature type="region of interest" description="Disordered" evidence="1">
    <location>
        <begin position="1"/>
        <end position="96"/>
    </location>
</feature>
<dbReference type="HOGENOM" id="CLU_063440_1_2_11"/>
<dbReference type="InterPro" id="IPR036388">
    <property type="entry name" value="WH-like_DNA-bd_sf"/>
</dbReference>
<dbReference type="SUPFAM" id="SSF46785">
    <property type="entry name" value="Winged helix' DNA-binding domain"/>
    <property type="match status" value="1"/>
</dbReference>
<dbReference type="EMBL" id="FO203431">
    <property type="protein sequence ID" value="CCH85659.1"/>
    <property type="molecule type" value="Genomic_DNA"/>
</dbReference>
<organism evidence="3 4">
    <name type="scientific">Modestobacter italicus (strain DSM 44449 / CECT 9708 / BC 501)</name>
    <dbReference type="NCBI Taxonomy" id="2732864"/>
    <lineage>
        <taxon>Bacteria</taxon>
        <taxon>Bacillati</taxon>
        <taxon>Actinomycetota</taxon>
        <taxon>Actinomycetes</taxon>
        <taxon>Geodermatophilales</taxon>
        <taxon>Geodermatophilaceae</taxon>
        <taxon>Modestobacter</taxon>
    </lineage>
</organism>
<reference evidence="3 4" key="1">
    <citation type="journal article" date="2012" name="J. Bacteriol.">
        <title>Genome Sequence of Radiation-Resistant Modestobacter marinus Strain BC501, a Representative Actinobacterium That Thrives on Calcareous Stone Surfaces.</title>
        <authorList>
            <person name="Normand P."/>
            <person name="Gury J."/>
            <person name="Pujic P."/>
            <person name="Chouaia B."/>
            <person name="Crotti E."/>
            <person name="Brusetti L."/>
            <person name="Daffonchio D."/>
            <person name="Vacherie B."/>
            <person name="Barbe V."/>
            <person name="Medigue C."/>
            <person name="Calteau A."/>
            <person name="Ghodhbane-Gtari F."/>
            <person name="Essoussi I."/>
            <person name="Nouioui I."/>
            <person name="Abbassi-Ghozzi I."/>
            <person name="Gtari M."/>
        </authorList>
    </citation>
    <scope>NUCLEOTIDE SEQUENCE [LARGE SCALE GENOMIC DNA]</scope>
    <source>
        <strain evidence="4">BC 501</strain>
    </source>
</reference>
<evidence type="ECO:0000313" key="3">
    <source>
        <dbReference type="EMBL" id="CCH85659.1"/>
    </source>
</evidence>
<feature type="compositionally biased region" description="Gly residues" evidence="1">
    <location>
        <begin position="55"/>
        <end position="75"/>
    </location>
</feature>
<dbReference type="CDD" id="cd00090">
    <property type="entry name" value="HTH_ARSR"/>
    <property type="match status" value="1"/>
</dbReference>
<protein>
    <submittedName>
        <fullName evidence="3">Transcriptional regulator, PadR-like family</fullName>
    </submittedName>
</protein>
<accession>I4EQJ6</accession>